<evidence type="ECO:0000313" key="4">
    <source>
        <dbReference type="Proteomes" id="UP000000390"/>
    </source>
</evidence>
<proteinExistence type="predicted"/>
<reference evidence="3 5" key="2">
    <citation type="journal article" date="2014" name="PLoS Genet.">
        <title>Phylogenetically driven sequencing of extremely halophilic archaea reveals strategies for static and dynamic osmo-response.</title>
        <authorList>
            <person name="Becker E.A."/>
            <person name="Seitzer P.M."/>
            <person name="Tritt A."/>
            <person name="Larsen D."/>
            <person name="Krusor M."/>
            <person name="Yao A.I."/>
            <person name="Wu D."/>
            <person name="Madern D."/>
            <person name="Eisen J.A."/>
            <person name="Darling A.E."/>
            <person name="Facciotti M.T."/>
        </authorList>
    </citation>
    <scope>NUCLEOTIDE SEQUENCE [LARGE SCALE GENOMIC DNA]</scope>
    <source>
        <strain evidence="3">B3</strain>
        <strain evidence="5">DSM 18796 / CECT 7217 / JCM 14584 / KCTC 4019 / B3</strain>
    </source>
</reference>
<protein>
    <submittedName>
        <fullName evidence="2">Uncharacterized protein</fullName>
    </submittedName>
</protein>
<evidence type="ECO:0000313" key="2">
    <source>
        <dbReference type="EMBL" id="ADJ15485.1"/>
    </source>
</evidence>
<gene>
    <name evidence="2" type="ordered locus">HacjB3_10510</name>
    <name evidence="3" type="ORF">C497_12157</name>
</gene>
<evidence type="ECO:0000313" key="5">
    <source>
        <dbReference type="Proteomes" id="UP000011645"/>
    </source>
</evidence>
<feature type="compositionally biased region" description="Basic and acidic residues" evidence="1">
    <location>
        <begin position="56"/>
        <end position="67"/>
    </location>
</feature>
<dbReference type="PATRIC" id="fig|795797.18.peg.2100"/>
<name>D8J493_HALJB</name>
<dbReference type="Proteomes" id="UP000000390">
    <property type="component" value="Chromosome"/>
</dbReference>
<sequence>MEAYTDDPVTLRVSQPADRANGIGDYVSQERKTNYYLEGGLWGIMRVRDALEGFDGRVRPLPDRRDEDEFEGERDETAKNDGRNERFDRLESLER</sequence>
<keyword evidence="5" id="KW-1185">Reference proteome</keyword>
<evidence type="ECO:0000256" key="1">
    <source>
        <dbReference type="SAM" id="MobiDB-lite"/>
    </source>
</evidence>
<evidence type="ECO:0000313" key="3">
    <source>
        <dbReference type="EMBL" id="ELY36106.1"/>
    </source>
</evidence>
<feature type="region of interest" description="Disordered" evidence="1">
    <location>
        <begin position="56"/>
        <end position="95"/>
    </location>
</feature>
<organism evidence="2 4">
    <name type="scientific">Halalkalicoccus jeotgali (strain DSM 18796 / CECT 7217 / JCM 14584 / KCTC 4019 / B3)</name>
    <dbReference type="NCBI Taxonomy" id="795797"/>
    <lineage>
        <taxon>Archaea</taxon>
        <taxon>Methanobacteriati</taxon>
        <taxon>Methanobacteriota</taxon>
        <taxon>Stenosarchaea group</taxon>
        <taxon>Halobacteria</taxon>
        <taxon>Halobacteriales</taxon>
        <taxon>Halococcaceae</taxon>
        <taxon>Halalkalicoccus</taxon>
    </lineage>
</organism>
<accession>D8J493</accession>
<dbReference type="AlphaFoldDB" id="D8J493"/>
<dbReference type="HOGENOM" id="CLU_2366108_0_0_2"/>
<reference evidence="2 4" key="1">
    <citation type="journal article" date="2010" name="J. Bacteriol.">
        <title>Complete genome sequence of Halalkalicoccus jeotgali B3(T), an extremely halophilic archaeon.</title>
        <authorList>
            <person name="Roh S.W."/>
            <person name="Nam Y.D."/>
            <person name="Nam S.H."/>
            <person name="Choi S.H."/>
            <person name="Park H.S."/>
            <person name="Bae J.W."/>
        </authorList>
    </citation>
    <scope>NUCLEOTIDE SEQUENCE [LARGE SCALE GENOMIC DNA]</scope>
    <source>
        <strain evidence="2">B3</strain>
        <strain evidence="4">DSM 18796 / CECT 7217 / JCM 14584 / KCTC 4019 / B3</strain>
    </source>
</reference>
<dbReference type="KEGG" id="hje:HacjB3_10510"/>
<dbReference type="EMBL" id="AOHV01000030">
    <property type="protein sequence ID" value="ELY36106.1"/>
    <property type="molecule type" value="Genomic_DNA"/>
</dbReference>
<dbReference type="EMBL" id="CP002062">
    <property type="protein sequence ID" value="ADJ15485.1"/>
    <property type="molecule type" value="Genomic_DNA"/>
</dbReference>
<dbReference type="OrthoDB" id="381530at2157"/>
<dbReference type="Proteomes" id="UP000011645">
    <property type="component" value="Unassembled WGS sequence"/>
</dbReference>
<feature type="compositionally biased region" description="Basic and acidic residues" evidence="1">
    <location>
        <begin position="75"/>
        <end position="95"/>
    </location>
</feature>